<evidence type="ECO:0000313" key="8">
    <source>
        <dbReference type="Proteomes" id="UP000216991"/>
    </source>
</evidence>
<keyword evidence="2 6" id="KW-0812">Transmembrane</keyword>
<dbReference type="InterPro" id="IPR003825">
    <property type="entry name" value="Colicin-V_CvpA"/>
</dbReference>
<dbReference type="Pfam" id="PF02674">
    <property type="entry name" value="Colicin_V"/>
    <property type="match status" value="1"/>
</dbReference>
<dbReference type="RefSeq" id="WP_094473901.1">
    <property type="nucleotide sequence ID" value="NZ_NOXT01000112.1"/>
</dbReference>
<dbReference type="Proteomes" id="UP000216991">
    <property type="component" value="Unassembled WGS sequence"/>
</dbReference>
<dbReference type="EMBL" id="NOXT01000112">
    <property type="protein sequence ID" value="OYQ27769.1"/>
    <property type="molecule type" value="Genomic_DNA"/>
</dbReference>
<reference evidence="7 8" key="1">
    <citation type="submission" date="2017-07" db="EMBL/GenBank/DDBJ databases">
        <title>Sandarakinorhabdus cyanobacteriorum sp. nov., a novel bacterium isolated from cyanobacterial aggregates in a eutrophic lake.</title>
        <authorList>
            <person name="Cai H."/>
        </authorList>
    </citation>
    <scope>NUCLEOTIDE SEQUENCE [LARGE SCALE GENOMIC DNA]</scope>
    <source>
        <strain evidence="7 8">TH057</strain>
    </source>
</reference>
<feature type="compositionally biased region" description="Basic and acidic residues" evidence="5">
    <location>
        <begin position="209"/>
        <end position="219"/>
    </location>
</feature>
<comment type="caution">
    <text evidence="7">The sequence shown here is derived from an EMBL/GenBank/DDBJ whole genome shotgun (WGS) entry which is preliminary data.</text>
</comment>
<keyword evidence="3 6" id="KW-1133">Transmembrane helix</keyword>
<protein>
    <recommendedName>
        <fullName evidence="9">Colicin V production protein</fullName>
    </recommendedName>
</protein>
<comment type="subcellular location">
    <subcellularLocation>
        <location evidence="1">Membrane</location>
        <topology evidence="1">Multi-pass membrane protein</topology>
    </subcellularLocation>
</comment>
<dbReference type="OrthoDB" id="9806894at2"/>
<feature type="transmembrane region" description="Helical" evidence="6">
    <location>
        <begin position="37"/>
        <end position="54"/>
    </location>
</feature>
<accession>A0A255YEY3</accession>
<evidence type="ECO:0000256" key="1">
    <source>
        <dbReference type="ARBA" id="ARBA00004141"/>
    </source>
</evidence>
<dbReference type="PANTHER" id="PTHR36926">
    <property type="entry name" value="COLICIN V PRODUCTION PROTEIN"/>
    <property type="match status" value="1"/>
</dbReference>
<name>A0A255YEY3_9SPHN</name>
<feature type="transmembrane region" description="Helical" evidence="6">
    <location>
        <begin position="66"/>
        <end position="87"/>
    </location>
</feature>
<keyword evidence="4 6" id="KW-0472">Membrane</keyword>
<dbReference type="GO" id="GO:0016020">
    <property type="term" value="C:membrane"/>
    <property type="evidence" value="ECO:0007669"/>
    <property type="project" value="UniProtKB-SubCell"/>
</dbReference>
<keyword evidence="8" id="KW-1185">Reference proteome</keyword>
<dbReference type="GO" id="GO:0009403">
    <property type="term" value="P:toxin biosynthetic process"/>
    <property type="evidence" value="ECO:0007669"/>
    <property type="project" value="InterPro"/>
</dbReference>
<evidence type="ECO:0000256" key="4">
    <source>
        <dbReference type="ARBA" id="ARBA00023136"/>
    </source>
</evidence>
<sequence length="219" mass="22860">MDFIASLAGFDWIVVIIVGAAAGFGLMRGFIAEVASLAGWFAGFVAVRLFYTPAKAIFAEASGSDMIGAFAAVLGPFLLALLGVKLIGSFLSSSAKGSTIGVIDRILGLGFGLVKGFLGASLIFLLITLALRIVPGGAERPDWLAKARTTPTLALVASAMVGWVGEAWKQQQQLIDPHADVPSFGDDAPADDGGYDRKQRSALDSLLDEQEKKSPSTAI</sequence>
<evidence type="ECO:0000256" key="2">
    <source>
        <dbReference type="ARBA" id="ARBA00022692"/>
    </source>
</evidence>
<evidence type="ECO:0000256" key="3">
    <source>
        <dbReference type="ARBA" id="ARBA00022989"/>
    </source>
</evidence>
<dbReference type="PANTHER" id="PTHR36926:SF1">
    <property type="entry name" value="COLICIN V PRODUCTION PROTEIN"/>
    <property type="match status" value="1"/>
</dbReference>
<feature type="transmembrane region" description="Helical" evidence="6">
    <location>
        <begin position="107"/>
        <end position="131"/>
    </location>
</feature>
<organism evidence="7 8">
    <name type="scientific">Sandarakinorhabdus cyanobacteriorum</name>
    <dbReference type="NCBI Taxonomy" id="1981098"/>
    <lineage>
        <taxon>Bacteria</taxon>
        <taxon>Pseudomonadati</taxon>
        <taxon>Pseudomonadota</taxon>
        <taxon>Alphaproteobacteria</taxon>
        <taxon>Sphingomonadales</taxon>
        <taxon>Sphingosinicellaceae</taxon>
        <taxon>Sandarakinorhabdus</taxon>
    </lineage>
</organism>
<gene>
    <name evidence="7" type="ORF">CHU93_09835</name>
</gene>
<evidence type="ECO:0008006" key="9">
    <source>
        <dbReference type="Google" id="ProtNLM"/>
    </source>
</evidence>
<dbReference type="AlphaFoldDB" id="A0A255YEY3"/>
<evidence type="ECO:0000256" key="6">
    <source>
        <dbReference type="SAM" id="Phobius"/>
    </source>
</evidence>
<feature type="transmembrane region" description="Helical" evidence="6">
    <location>
        <begin position="12"/>
        <end position="31"/>
    </location>
</feature>
<dbReference type="InterPro" id="IPR052719">
    <property type="entry name" value="CvpA-like"/>
</dbReference>
<feature type="region of interest" description="Disordered" evidence="5">
    <location>
        <begin position="179"/>
        <end position="219"/>
    </location>
</feature>
<proteinExistence type="predicted"/>
<evidence type="ECO:0000313" key="7">
    <source>
        <dbReference type="EMBL" id="OYQ27769.1"/>
    </source>
</evidence>
<evidence type="ECO:0000256" key="5">
    <source>
        <dbReference type="SAM" id="MobiDB-lite"/>
    </source>
</evidence>